<dbReference type="Pfam" id="PF11977">
    <property type="entry name" value="RNase_Zc3h12a"/>
    <property type="match status" value="1"/>
</dbReference>
<sequence length="280" mass="32529">MSQKSWEERCVEAEKPFYCCFEPSKDPLDVSSLRRRRVIIDGANLLHITRNAIPGASEPKERNDSLILLQLAYYFDFYGFRVRIVLPKVFHPFTSNGNVLQELVNLGYAVISSQNDKEADDRAALDLAFRIGAVIITNDKYRNHHGYGFGVKSKLCPVVVDNPERKRGEWPHYTLQKPLEHFYFINPERDTCYRRAVNDDARDFRDPLSSNKLANLFKFVSAVGWYQLHGEWSSQFPKTVYQQIPIDCRYLKAMKCYTEPHVFFVPDMIDKTIANKSTDE</sequence>
<evidence type="ECO:0000313" key="3">
    <source>
        <dbReference type="WBParaSite" id="Pan_g15381.t1"/>
    </source>
</evidence>
<feature type="domain" description="RNase NYN" evidence="1">
    <location>
        <begin position="35"/>
        <end position="145"/>
    </location>
</feature>
<reference evidence="2" key="1">
    <citation type="journal article" date="2013" name="Genetics">
        <title>The draft genome and transcriptome of Panagrellus redivivus are shaped by the harsh demands of a free-living lifestyle.</title>
        <authorList>
            <person name="Srinivasan J."/>
            <person name="Dillman A.R."/>
            <person name="Macchietto M.G."/>
            <person name="Heikkinen L."/>
            <person name="Lakso M."/>
            <person name="Fracchia K.M."/>
            <person name="Antoshechkin I."/>
            <person name="Mortazavi A."/>
            <person name="Wong G."/>
            <person name="Sternberg P.W."/>
        </authorList>
    </citation>
    <scope>NUCLEOTIDE SEQUENCE [LARGE SCALE GENOMIC DNA]</scope>
    <source>
        <strain evidence="2">MT8872</strain>
    </source>
</reference>
<organism evidence="2 3">
    <name type="scientific">Panagrellus redivivus</name>
    <name type="common">Microworm</name>
    <dbReference type="NCBI Taxonomy" id="6233"/>
    <lineage>
        <taxon>Eukaryota</taxon>
        <taxon>Metazoa</taxon>
        <taxon>Ecdysozoa</taxon>
        <taxon>Nematoda</taxon>
        <taxon>Chromadorea</taxon>
        <taxon>Rhabditida</taxon>
        <taxon>Tylenchina</taxon>
        <taxon>Panagrolaimomorpha</taxon>
        <taxon>Panagrolaimoidea</taxon>
        <taxon>Panagrolaimidae</taxon>
        <taxon>Panagrellus</taxon>
    </lineage>
</organism>
<reference evidence="3" key="2">
    <citation type="submission" date="2020-10" db="UniProtKB">
        <authorList>
            <consortium name="WormBaseParasite"/>
        </authorList>
    </citation>
    <scope>IDENTIFICATION</scope>
</reference>
<evidence type="ECO:0000259" key="1">
    <source>
        <dbReference type="Pfam" id="PF11977"/>
    </source>
</evidence>
<dbReference type="WBParaSite" id="Pan_g15381.t1">
    <property type="protein sequence ID" value="Pan_g15381.t1"/>
    <property type="gene ID" value="Pan_g15381"/>
</dbReference>
<keyword evidence="2" id="KW-1185">Reference proteome</keyword>
<dbReference type="Gene3D" id="3.40.50.11980">
    <property type="match status" value="1"/>
</dbReference>
<evidence type="ECO:0000313" key="2">
    <source>
        <dbReference type="Proteomes" id="UP000492821"/>
    </source>
</evidence>
<dbReference type="InterPro" id="IPR021869">
    <property type="entry name" value="RNase_Zc3h12_NYN"/>
</dbReference>
<accession>A0A7E4ZSZ6</accession>
<protein>
    <submittedName>
        <fullName evidence="3">RNase NYN domain-containing protein</fullName>
    </submittedName>
</protein>
<proteinExistence type="predicted"/>
<dbReference type="Proteomes" id="UP000492821">
    <property type="component" value="Unassembled WGS sequence"/>
</dbReference>
<name>A0A7E4ZSZ6_PANRE</name>
<dbReference type="AlphaFoldDB" id="A0A7E4ZSZ6"/>